<dbReference type="InterPro" id="IPR046867">
    <property type="entry name" value="AldOxase/xan_DH_MoCoBD2"/>
</dbReference>
<dbReference type="InterPro" id="IPR008274">
    <property type="entry name" value="AldOxase/xan_DH_MoCoBD1"/>
</dbReference>
<dbReference type="Gene3D" id="3.30.530.20">
    <property type="match status" value="1"/>
</dbReference>
<dbReference type="SUPFAM" id="SSF55961">
    <property type="entry name" value="Bet v1-like"/>
    <property type="match status" value="1"/>
</dbReference>
<evidence type="ECO:0000256" key="1">
    <source>
        <dbReference type="ARBA" id="ARBA00022505"/>
    </source>
</evidence>
<sequence length="975" mass="103689">MKRASNEMIGKAVTRREAPRFVSGRGHYVDDVRRPDMVYARVVRSAVAHGVIRGIDGSAAKALPGVLAVVTGAEIAHLLKEIPQRVCALPGMENFLQRPLAVDRVLYVGEPIAVVVAEDAYLAEDAAECVVADIELLPAVVDAQDALRDEVLLHPGQGTNRSTSYEVGFGDIDQAFGQADLVVSERFYVHRHSASPLECRGLVAQWDAALGHMTVWGAAKVPFANRSILAGMLGLPVDRVDMIECDVGGSFGVRGDFYPEDFLVPYLSRRVGRPVKWIEDRRESLMALNHSRETYCDLSMAFSRDGVMLGMRGRMVADNGAYVRTNTGVMPGKGTQFLAGPYRIAATSFEAISVCTNKTPSGTYRGPGRYESTFFRERLIDMAAAKLGIDRVDIRSANLILPEQMPYNAGALVPGMGPTIYDSGQYPQVFRHALDAFGWAQRSQRSGTLQDGRYIGVGMACFTESTGGGPGEYARLTLRSDACFDLALGAASAGQGHETSMAQVLSQCLDVPMEAVRVYHGSTTLLDAGFGAYHSRSAVMSGAVTHKAARAMRELLISRAAHRLGRSEGSLEWRDGCVVGAHDGASLLTLAQLAEGIAPHADPTERGAVEVDAKYMSDQLTYTFGVQMAEVAVDPDTAQVEVLDYYCVEDLGRVINPEIVHGQTIGAAVQGLGGTLLDEFIYDDSGQLLTGTFADYLLPTSTDFPVVRGETLELAQSPSNPLGVKGAGEGGIIGTGAAVANAVSSALAAAGVSVTALPISMKNLGALLEQARNKEKGEEMKVQGDYLLSAGRDRVWAALMDPEILKASIPGCQSMSETGPHAYEMVVKSSIGPVSVRMKSTLQMLDIVDRTSYRLSVQGNAGPAGFAKGEVRIRIADASSGGTRLDYEASGDIGGKLAQVGARLIEGVVAKMTAQFFQNFQKQLGEPAVAPAGSPAGAAARQASIWPTWPMVPWLIAAAALGAAAASLIMCAMRG</sequence>
<dbReference type="PANTHER" id="PTHR11908">
    <property type="entry name" value="XANTHINE DEHYDROGENASE"/>
    <property type="match status" value="1"/>
</dbReference>
<dbReference type="Gene3D" id="3.90.1170.50">
    <property type="entry name" value="Aldehyde oxidase/xanthine dehydrogenase, a/b hammerhead"/>
    <property type="match status" value="1"/>
</dbReference>
<dbReference type="CDD" id="cd05018">
    <property type="entry name" value="CoxG"/>
    <property type="match status" value="1"/>
</dbReference>
<keyword evidence="3" id="KW-1133">Transmembrane helix</keyword>
<name>A0A225M0Z8_9BURK</name>
<dbReference type="Pfam" id="PF01315">
    <property type="entry name" value="Ald_Xan_dh_C"/>
    <property type="match status" value="1"/>
</dbReference>
<dbReference type="OrthoDB" id="221297at2"/>
<dbReference type="InterPro" id="IPR037165">
    <property type="entry name" value="AldOxase/xan_DH_Mopterin-bd_sf"/>
</dbReference>
<reference evidence="6" key="1">
    <citation type="submission" date="2017-06" db="EMBL/GenBank/DDBJ databases">
        <title>Herbaspirillum phytohormonus sp. nov., isolated from the root nodule of Robinia pseudoacacia in lead-zinc mine.</title>
        <authorList>
            <person name="Fan M."/>
            <person name="Lin Y."/>
        </authorList>
    </citation>
    <scope>NUCLEOTIDE SEQUENCE [LARGE SCALE GENOMIC DNA]</scope>
    <source>
        <strain evidence="6">SC-089</strain>
    </source>
</reference>
<dbReference type="GO" id="GO:0005506">
    <property type="term" value="F:iron ion binding"/>
    <property type="evidence" value="ECO:0007669"/>
    <property type="project" value="InterPro"/>
</dbReference>
<dbReference type="Pfam" id="PF06240">
    <property type="entry name" value="COXG"/>
    <property type="match status" value="1"/>
</dbReference>
<dbReference type="InterPro" id="IPR010419">
    <property type="entry name" value="CO_DH_gsu"/>
</dbReference>
<evidence type="ECO:0000256" key="2">
    <source>
        <dbReference type="ARBA" id="ARBA00023002"/>
    </source>
</evidence>
<dbReference type="SUPFAM" id="SSF54665">
    <property type="entry name" value="CO dehydrogenase molybdoprotein N-domain-like"/>
    <property type="match status" value="1"/>
</dbReference>
<dbReference type="Proteomes" id="UP000214603">
    <property type="component" value="Unassembled WGS sequence"/>
</dbReference>
<dbReference type="EMBL" id="NJIH01000014">
    <property type="protein sequence ID" value="OWT54846.1"/>
    <property type="molecule type" value="Genomic_DNA"/>
</dbReference>
<keyword evidence="1" id="KW-0500">Molybdenum</keyword>
<dbReference type="SUPFAM" id="SSF56003">
    <property type="entry name" value="Molybdenum cofactor-binding domain"/>
    <property type="match status" value="1"/>
</dbReference>
<dbReference type="InterPro" id="IPR016208">
    <property type="entry name" value="Ald_Oxase/xanthine_DH-like"/>
</dbReference>
<dbReference type="Pfam" id="PF02738">
    <property type="entry name" value="MoCoBD_1"/>
    <property type="match status" value="1"/>
</dbReference>
<evidence type="ECO:0000256" key="3">
    <source>
        <dbReference type="SAM" id="Phobius"/>
    </source>
</evidence>
<keyword evidence="3" id="KW-0472">Membrane</keyword>
<keyword evidence="2" id="KW-0560">Oxidoreductase</keyword>
<dbReference type="InterPro" id="IPR023393">
    <property type="entry name" value="START-like_dom_sf"/>
</dbReference>
<organism evidence="5 6">
    <name type="scientific">Candidimonas nitroreducens</name>
    <dbReference type="NCBI Taxonomy" id="683354"/>
    <lineage>
        <taxon>Bacteria</taxon>
        <taxon>Pseudomonadati</taxon>
        <taxon>Pseudomonadota</taxon>
        <taxon>Betaproteobacteria</taxon>
        <taxon>Burkholderiales</taxon>
        <taxon>Alcaligenaceae</taxon>
        <taxon>Candidimonas</taxon>
    </lineage>
</organism>
<dbReference type="InterPro" id="IPR036856">
    <property type="entry name" value="Ald_Oxase/Xan_DH_a/b_sf"/>
</dbReference>
<feature type="domain" description="Aldehyde oxidase/xanthine dehydrogenase a/b hammerhead" evidence="4">
    <location>
        <begin position="23"/>
        <end position="138"/>
    </location>
</feature>
<keyword evidence="6" id="KW-1185">Reference proteome</keyword>
<evidence type="ECO:0000313" key="5">
    <source>
        <dbReference type="EMBL" id="OWT54846.1"/>
    </source>
</evidence>
<dbReference type="SMART" id="SM01008">
    <property type="entry name" value="Ald_Xan_dh_C"/>
    <property type="match status" value="1"/>
</dbReference>
<gene>
    <name evidence="5" type="ORF">CEY11_22100</name>
</gene>
<evidence type="ECO:0000259" key="4">
    <source>
        <dbReference type="SMART" id="SM01008"/>
    </source>
</evidence>
<dbReference type="RefSeq" id="WP_088605594.1">
    <property type="nucleotide sequence ID" value="NZ_NJIH01000014.1"/>
</dbReference>
<dbReference type="AlphaFoldDB" id="A0A225M0Z8"/>
<proteinExistence type="predicted"/>
<accession>A0A225M0Z8</accession>
<keyword evidence="3" id="KW-0812">Transmembrane</keyword>
<dbReference type="GO" id="GO:0016491">
    <property type="term" value="F:oxidoreductase activity"/>
    <property type="evidence" value="ECO:0007669"/>
    <property type="project" value="UniProtKB-KW"/>
</dbReference>
<dbReference type="Gene3D" id="3.30.365.10">
    <property type="entry name" value="Aldehyde oxidase/xanthine dehydrogenase, molybdopterin binding domain"/>
    <property type="match status" value="4"/>
</dbReference>
<feature type="transmembrane region" description="Helical" evidence="3">
    <location>
        <begin position="951"/>
        <end position="973"/>
    </location>
</feature>
<dbReference type="PANTHER" id="PTHR11908:SF132">
    <property type="entry name" value="ALDEHYDE OXIDASE 1-RELATED"/>
    <property type="match status" value="1"/>
</dbReference>
<protein>
    <submittedName>
        <fullName evidence="5">Carbon monoxide dehydrogenase</fullName>
    </submittedName>
</protein>
<comment type="caution">
    <text evidence="5">The sequence shown here is derived from an EMBL/GenBank/DDBJ whole genome shotgun (WGS) entry which is preliminary data.</text>
</comment>
<evidence type="ECO:0000313" key="6">
    <source>
        <dbReference type="Proteomes" id="UP000214603"/>
    </source>
</evidence>
<dbReference type="Pfam" id="PF20256">
    <property type="entry name" value="MoCoBD_2"/>
    <property type="match status" value="1"/>
</dbReference>
<dbReference type="InterPro" id="IPR000674">
    <property type="entry name" value="Ald_Oxase/Xan_DH_a/b"/>
</dbReference>